<dbReference type="Pfam" id="PF02469">
    <property type="entry name" value="Fasciclin"/>
    <property type="match status" value="2"/>
</dbReference>
<sequence length="334" mass="36326">MLDTMKPIKLFKFPNLNLFIPFSLLTLLLTLSIVSCSTEETDAIELNTTEPSIVEVLKSYDTPETTDRRNSRPTFKTLNVALARTGLAGVVSSNRLTVFAPTDEAFEALGLNQRNITTVPNLEEILLYHVLGDIVFSSDLMNGFVPTLNGAAVQVNLENGVMINESNVIAADVQVRNGVIHVIDQVLLPPSDNLLELAESFDPEFSILVDVLELTGLDTVIANNGPYTVFAPTNDAFVAVLSELDGYDSLEDFDTPEDIELLANVLLYHVVGGRVYSSDLSSGPVTTLNGDFQLDLITLTLTDANNREVGLVPELLNVQATNGVVHVIDRVLLP</sequence>
<dbReference type="InterPro" id="IPR036378">
    <property type="entry name" value="FAS1_dom_sf"/>
</dbReference>
<evidence type="ECO:0000313" key="2">
    <source>
        <dbReference type="EMBL" id="PNQ72932.1"/>
    </source>
</evidence>
<feature type="domain" description="FAS1" evidence="1">
    <location>
        <begin position="62"/>
        <end position="187"/>
    </location>
</feature>
<protein>
    <recommendedName>
        <fullName evidence="1">FAS1 domain-containing protein</fullName>
    </recommendedName>
</protein>
<reference evidence="2 3" key="1">
    <citation type="submission" date="2018-01" db="EMBL/GenBank/DDBJ databases">
        <title>The draft genome of Hanstruepera neustonica JCM19743.</title>
        <authorList>
            <person name="He R.-H."/>
            <person name="Du Z.-J."/>
        </authorList>
    </citation>
    <scope>NUCLEOTIDE SEQUENCE [LARGE SCALE GENOMIC DNA]</scope>
    <source>
        <strain evidence="2 3">JCM19743</strain>
    </source>
</reference>
<organism evidence="2 3">
    <name type="scientific">Hanstruepera neustonica</name>
    <dbReference type="NCBI Taxonomy" id="1445657"/>
    <lineage>
        <taxon>Bacteria</taxon>
        <taxon>Pseudomonadati</taxon>
        <taxon>Bacteroidota</taxon>
        <taxon>Flavobacteriia</taxon>
        <taxon>Flavobacteriales</taxon>
        <taxon>Flavobacteriaceae</taxon>
        <taxon>Hanstruepera</taxon>
    </lineage>
</organism>
<dbReference type="EMBL" id="POWF01000005">
    <property type="protein sequence ID" value="PNQ72932.1"/>
    <property type="molecule type" value="Genomic_DNA"/>
</dbReference>
<gene>
    <name evidence="2" type="ORF">C1T31_09505</name>
</gene>
<dbReference type="SMART" id="SM00554">
    <property type="entry name" value="FAS1"/>
    <property type="match status" value="2"/>
</dbReference>
<dbReference type="InterPro" id="IPR050904">
    <property type="entry name" value="Adhesion/Biosynth-related"/>
</dbReference>
<evidence type="ECO:0000259" key="1">
    <source>
        <dbReference type="PROSITE" id="PS50213"/>
    </source>
</evidence>
<dbReference type="PANTHER" id="PTHR10900:SF77">
    <property type="entry name" value="FI19380P1"/>
    <property type="match status" value="1"/>
</dbReference>
<comment type="caution">
    <text evidence="2">The sequence shown here is derived from an EMBL/GenBank/DDBJ whole genome shotgun (WGS) entry which is preliminary data.</text>
</comment>
<name>A0A2K1DY32_9FLAO</name>
<dbReference type="GO" id="GO:0005615">
    <property type="term" value="C:extracellular space"/>
    <property type="evidence" value="ECO:0007669"/>
    <property type="project" value="TreeGrafter"/>
</dbReference>
<feature type="domain" description="FAS1" evidence="1">
    <location>
        <begin position="192"/>
        <end position="332"/>
    </location>
</feature>
<dbReference type="SUPFAM" id="SSF82153">
    <property type="entry name" value="FAS1 domain"/>
    <property type="match status" value="2"/>
</dbReference>
<dbReference type="PROSITE" id="PS50213">
    <property type="entry name" value="FAS1"/>
    <property type="match status" value="2"/>
</dbReference>
<accession>A0A2K1DY32</accession>
<dbReference type="FunFam" id="2.30.180.10:FF:000032">
    <property type="entry name" value="Fasciclin domain-containing protein, putative"/>
    <property type="match status" value="2"/>
</dbReference>
<dbReference type="PANTHER" id="PTHR10900">
    <property type="entry name" value="PERIOSTIN-RELATED"/>
    <property type="match status" value="1"/>
</dbReference>
<dbReference type="OrthoDB" id="9800666at2"/>
<proteinExistence type="predicted"/>
<dbReference type="InterPro" id="IPR000782">
    <property type="entry name" value="FAS1_domain"/>
</dbReference>
<dbReference type="AlphaFoldDB" id="A0A2K1DY32"/>
<dbReference type="Gene3D" id="2.30.180.10">
    <property type="entry name" value="FAS1 domain"/>
    <property type="match status" value="2"/>
</dbReference>
<keyword evidence="3" id="KW-1185">Reference proteome</keyword>
<evidence type="ECO:0000313" key="3">
    <source>
        <dbReference type="Proteomes" id="UP000236641"/>
    </source>
</evidence>
<dbReference type="Proteomes" id="UP000236641">
    <property type="component" value="Unassembled WGS sequence"/>
</dbReference>